<name>X6N3M9_RETFI</name>
<keyword evidence="2" id="KW-1185">Reference proteome</keyword>
<proteinExistence type="predicted"/>
<reference evidence="1 2" key="1">
    <citation type="journal article" date="2013" name="Curr. Biol.">
        <title>The Genome of the Foraminiferan Reticulomyxa filosa.</title>
        <authorList>
            <person name="Glockner G."/>
            <person name="Hulsmann N."/>
            <person name="Schleicher M."/>
            <person name="Noegel A.A."/>
            <person name="Eichinger L."/>
            <person name="Gallinger C."/>
            <person name="Pawlowski J."/>
            <person name="Sierra R."/>
            <person name="Euteneuer U."/>
            <person name="Pillet L."/>
            <person name="Moustafa A."/>
            <person name="Platzer M."/>
            <person name="Groth M."/>
            <person name="Szafranski K."/>
            <person name="Schliwa M."/>
        </authorList>
    </citation>
    <scope>NUCLEOTIDE SEQUENCE [LARGE SCALE GENOMIC DNA]</scope>
</reference>
<dbReference type="EMBL" id="ASPP01013190">
    <property type="protein sequence ID" value="ETO19887.1"/>
    <property type="molecule type" value="Genomic_DNA"/>
</dbReference>
<evidence type="ECO:0000313" key="2">
    <source>
        <dbReference type="Proteomes" id="UP000023152"/>
    </source>
</evidence>
<protein>
    <submittedName>
        <fullName evidence="1">Uncharacterized protein</fullName>
    </submittedName>
</protein>
<evidence type="ECO:0000313" key="1">
    <source>
        <dbReference type="EMBL" id="ETO19887.1"/>
    </source>
</evidence>
<sequence>MKPLHIFLLAQAKQWEGKGMKTSVLKAPTDGYVRVLSNEFVLEMLKCMASWLSSEVMRRIFSQCMMEDVDKLGHWDHPFFDRRKSWEVTIPGWVDEDTIGTKRPVKNAPVNGSLTIFTIDSKHTILFTKPRLQFGISFSMTLPWDCCVSSWMCVPEMKKRACQVLTFAYDKLSSHLHLITQTQNVFNYSGWMASDAMVSRDVCRTHNLLGIALDNFMHWLCGSISSFMKQTPTNRNTFEFFDRHPKKRSTRKRTVDFALARYRYTGQRIAYN</sequence>
<dbReference type="Proteomes" id="UP000023152">
    <property type="component" value="Unassembled WGS sequence"/>
</dbReference>
<organism evidence="1 2">
    <name type="scientific">Reticulomyxa filosa</name>
    <dbReference type="NCBI Taxonomy" id="46433"/>
    <lineage>
        <taxon>Eukaryota</taxon>
        <taxon>Sar</taxon>
        <taxon>Rhizaria</taxon>
        <taxon>Retaria</taxon>
        <taxon>Foraminifera</taxon>
        <taxon>Monothalamids</taxon>
        <taxon>Reticulomyxidae</taxon>
        <taxon>Reticulomyxa</taxon>
    </lineage>
</organism>
<dbReference type="AlphaFoldDB" id="X6N3M9"/>
<gene>
    <name evidence="1" type="ORF">RFI_17333</name>
</gene>
<comment type="caution">
    <text evidence="1">The sequence shown here is derived from an EMBL/GenBank/DDBJ whole genome shotgun (WGS) entry which is preliminary data.</text>
</comment>
<accession>X6N3M9</accession>
<feature type="non-terminal residue" evidence="1">
    <location>
        <position position="272"/>
    </location>
</feature>